<dbReference type="Proteomes" id="UP000239649">
    <property type="component" value="Unassembled WGS sequence"/>
</dbReference>
<dbReference type="InterPro" id="IPR002347">
    <property type="entry name" value="SDR_fam"/>
</dbReference>
<comment type="caution">
    <text evidence="12">The sequence shown here is derived from an EMBL/GenBank/DDBJ whole genome shotgun (WGS) entry which is preliminary data.</text>
</comment>
<evidence type="ECO:0000256" key="10">
    <source>
        <dbReference type="SAM" id="Phobius"/>
    </source>
</evidence>
<dbReference type="EC" id="1.1.1.102" evidence="9"/>
<dbReference type="GO" id="GO:0047560">
    <property type="term" value="F:3-dehydrosphinganine reductase activity"/>
    <property type="evidence" value="ECO:0007669"/>
    <property type="project" value="UniProtKB-EC"/>
</dbReference>
<evidence type="ECO:0000256" key="6">
    <source>
        <dbReference type="ARBA" id="ARBA00022919"/>
    </source>
</evidence>
<comment type="subcellular location">
    <subcellularLocation>
        <location evidence="1">Endoplasmic reticulum</location>
    </subcellularLocation>
</comment>
<dbReference type="EMBL" id="LHPF02000017">
    <property type="protein sequence ID" value="PSC70985.1"/>
    <property type="molecule type" value="Genomic_DNA"/>
</dbReference>
<comment type="pathway">
    <text evidence="3">Sphingolipid metabolism.</text>
</comment>
<keyword evidence="10" id="KW-1133">Transmembrane helix</keyword>
<keyword evidence="10" id="KW-0812">Transmembrane</keyword>
<evidence type="ECO:0000313" key="12">
    <source>
        <dbReference type="EMBL" id="PSC70985.1"/>
    </source>
</evidence>
<dbReference type="GO" id="GO:0005789">
    <property type="term" value="C:endoplasmic reticulum membrane"/>
    <property type="evidence" value="ECO:0007669"/>
    <property type="project" value="TreeGrafter"/>
</dbReference>
<dbReference type="InterPro" id="IPR057326">
    <property type="entry name" value="KR_dom"/>
</dbReference>
<evidence type="ECO:0000256" key="2">
    <source>
        <dbReference type="ARBA" id="ARBA00004760"/>
    </source>
</evidence>
<dbReference type="InterPro" id="IPR036291">
    <property type="entry name" value="NAD(P)-bd_dom_sf"/>
</dbReference>
<dbReference type="FunFam" id="3.40.50.720:FF:000468">
    <property type="entry name" value="Short-chain dehydrogenase, putative"/>
    <property type="match status" value="1"/>
</dbReference>
<dbReference type="PANTHER" id="PTHR43550">
    <property type="entry name" value="3-KETODIHYDROSPHINGOSINE REDUCTASE"/>
    <property type="match status" value="1"/>
</dbReference>
<accession>A0A2P6VA78</accession>
<sequence length="314" mass="32805">MRGLFGRRRCAPAAGEHVLITGGSKGLGLELARLYAARGCKVTVVARSQPDLDAALDQLRAAAPAGGAAPPVLQALSADTCDAAKLKRAFEQAEAQAGPIELLICNAGFSVPGLFIEQGPDVFERTMRVNYLGTVNSVQAALPGMLARRSGRVVLVASMLGVLGFAGYCSYAPTKWALRGLADCLRNELQGTGVGVSVAYPPDTDTPGYQVEMESKPALCKAVNSALGSELFPAAKVAGVLVGGIDAGAYHLPSPDVGQNLLVALMTGLSPKRFWLPVHVVLGPVMPLVSSVFAWVADRAARRHNQEHGMPPSK</sequence>
<dbReference type="GO" id="GO:0030148">
    <property type="term" value="P:sphingolipid biosynthetic process"/>
    <property type="evidence" value="ECO:0007669"/>
    <property type="project" value="InterPro"/>
</dbReference>
<dbReference type="STRING" id="554055.A0A2P6VA78"/>
<feature type="domain" description="Ketoreductase" evidence="11">
    <location>
        <begin position="16"/>
        <end position="203"/>
    </location>
</feature>
<feature type="transmembrane region" description="Helical" evidence="10">
    <location>
        <begin position="153"/>
        <end position="173"/>
    </location>
</feature>
<keyword evidence="5" id="KW-0521">NADP</keyword>
<keyword evidence="10" id="KW-0472">Membrane</keyword>
<evidence type="ECO:0000256" key="5">
    <source>
        <dbReference type="ARBA" id="ARBA00022857"/>
    </source>
</evidence>
<dbReference type="AlphaFoldDB" id="A0A2P6VA78"/>
<dbReference type="PRINTS" id="PR00081">
    <property type="entry name" value="GDHRDH"/>
</dbReference>
<dbReference type="SUPFAM" id="SSF51735">
    <property type="entry name" value="NAD(P)-binding Rossmann-fold domains"/>
    <property type="match status" value="1"/>
</dbReference>
<evidence type="ECO:0000313" key="13">
    <source>
        <dbReference type="Proteomes" id="UP000239649"/>
    </source>
</evidence>
<dbReference type="SMART" id="SM00822">
    <property type="entry name" value="PKS_KR"/>
    <property type="match status" value="1"/>
</dbReference>
<proteinExistence type="predicted"/>
<dbReference type="CDD" id="cd08939">
    <property type="entry name" value="KDSR-like_SDR_c"/>
    <property type="match status" value="1"/>
</dbReference>
<protein>
    <recommendedName>
        <fullName evidence="9">3-dehydrosphinganine reductase</fullName>
        <ecNumber evidence="9">1.1.1.102</ecNumber>
    </recommendedName>
</protein>
<keyword evidence="13" id="KW-1185">Reference proteome</keyword>
<reference evidence="12 13" key="1">
    <citation type="journal article" date="2018" name="Plant J.">
        <title>Genome sequences of Chlorella sorokiniana UTEX 1602 and Micractinium conductrix SAG 241.80: implications to maltose excretion by a green alga.</title>
        <authorList>
            <person name="Arriola M.B."/>
            <person name="Velmurugan N."/>
            <person name="Zhang Y."/>
            <person name="Plunkett M.H."/>
            <person name="Hondzo H."/>
            <person name="Barney B.M."/>
        </authorList>
    </citation>
    <scope>NUCLEOTIDE SEQUENCE [LARGE SCALE GENOMIC DNA]</scope>
    <source>
        <strain evidence="12 13">SAG 241.80</strain>
    </source>
</reference>
<name>A0A2P6VA78_9CHLO</name>
<keyword evidence="8" id="KW-0443">Lipid metabolism</keyword>
<evidence type="ECO:0000256" key="9">
    <source>
        <dbReference type="ARBA" id="ARBA00026112"/>
    </source>
</evidence>
<dbReference type="Pfam" id="PF00106">
    <property type="entry name" value="adh_short"/>
    <property type="match status" value="1"/>
</dbReference>
<dbReference type="PANTHER" id="PTHR43550:SF3">
    <property type="entry name" value="3-KETODIHYDROSPHINGOSINE REDUCTASE"/>
    <property type="match status" value="1"/>
</dbReference>
<evidence type="ECO:0000259" key="11">
    <source>
        <dbReference type="SMART" id="SM00822"/>
    </source>
</evidence>
<evidence type="ECO:0000256" key="4">
    <source>
        <dbReference type="ARBA" id="ARBA00022824"/>
    </source>
</evidence>
<evidence type="ECO:0000256" key="8">
    <source>
        <dbReference type="ARBA" id="ARBA00023098"/>
    </source>
</evidence>
<feature type="transmembrane region" description="Helical" evidence="10">
    <location>
        <begin position="274"/>
        <end position="296"/>
    </location>
</feature>
<dbReference type="GO" id="GO:0006666">
    <property type="term" value="P:3-keto-sphinganine metabolic process"/>
    <property type="evidence" value="ECO:0007669"/>
    <property type="project" value="InterPro"/>
</dbReference>
<dbReference type="InterPro" id="IPR045022">
    <property type="entry name" value="KDSR-like"/>
</dbReference>
<keyword evidence="7" id="KW-0560">Oxidoreductase</keyword>
<gene>
    <name evidence="12" type="ORF">C2E20_5643</name>
</gene>
<evidence type="ECO:0000256" key="3">
    <source>
        <dbReference type="ARBA" id="ARBA00004991"/>
    </source>
</evidence>
<evidence type="ECO:0000256" key="1">
    <source>
        <dbReference type="ARBA" id="ARBA00004240"/>
    </source>
</evidence>
<keyword evidence="4" id="KW-0256">Endoplasmic reticulum</keyword>
<dbReference type="Gene3D" id="3.40.50.720">
    <property type="entry name" value="NAD(P)-binding Rossmann-like Domain"/>
    <property type="match status" value="1"/>
</dbReference>
<organism evidence="12 13">
    <name type="scientific">Micractinium conductrix</name>
    <dbReference type="NCBI Taxonomy" id="554055"/>
    <lineage>
        <taxon>Eukaryota</taxon>
        <taxon>Viridiplantae</taxon>
        <taxon>Chlorophyta</taxon>
        <taxon>core chlorophytes</taxon>
        <taxon>Trebouxiophyceae</taxon>
        <taxon>Chlorellales</taxon>
        <taxon>Chlorellaceae</taxon>
        <taxon>Chlorella clade</taxon>
        <taxon>Micractinium</taxon>
    </lineage>
</organism>
<dbReference type="OrthoDB" id="37659at2759"/>
<comment type="pathway">
    <text evidence="2">Lipid metabolism; sphingolipid metabolism.</text>
</comment>
<evidence type="ECO:0000256" key="7">
    <source>
        <dbReference type="ARBA" id="ARBA00023002"/>
    </source>
</evidence>
<keyword evidence="6" id="KW-0746">Sphingolipid metabolism</keyword>